<organism evidence="1 2">
    <name type="scientific">Iris pallida</name>
    <name type="common">Sweet iris</name>
    <dbReference type="NCBI Taxonomy" id="29817"/>
    <lineage>
        <taxon>Eukaryota</taxon>
        <taxon>Viridiplantae</taxon>
        <taxon>Streptophyta</taxon>
        <taxon>Embryophyta</taxon>
        <taxon>Tracheophyta</taxon>
        <taxon>Spermatophyta</taxon>
        <taxon>Magnoliopsida</taxon>
        <taxon>Liliopsida</taxon>
        <taxon>Asparagales</taxon>
        <taxon>Iridaceae</taxon>
        <taxon>Iridoideae</taxon>
        <taxon>Irideae</taxon>
        <taxon>Iris</taxon>
    </lineage>
</organism>
<keyword evidence="2" id="KW-1185">Reference proteome</keyword>
<name>A0AAX6GVK3_IRIPA</name>
<dbReference type="EMBL" id="JANAVB010015948">
    <property type="protein sequence ID" value="KAJ6832592.1"/>
    <property type="molecule type" value="Genomic_DNA"/>
</dbReference>
<proteinExistence type="predicted"/>
<dbReference type="AlphaFoldDB" id="A0AAX6GVK3"/>
<protein>
    <submittedName>
        <fullName evidence="1">Protein farnesyltransferase subunit beta</fullName>
    </submittedName>
</protein>
<reference evidence="1" key="2">
    <citation type="submission" date="2023-04" db="EMBL/GenBank/DDBJ databases">
        <authorList>
            <person name="Bruccoleri R.E."/>
            <person name="Oakeley E.J."/>
            <person name="Faust A.-M."/>
            <person name="Dessus-Babus S."/>
            <person name="Altorfer M."/>
            <person name="Burckhardt D."/>
            <person name="Oertli M."/>
            <person name="Naumann U."/>
            <person name="Petersen F."/>
            <person name="Wong J."/>
        </authorList>
    </citation>
    <scope>NUCLEOTIDE SEQUENCE</scope>
    <source>
        <strain evidence="1">GSM-AAB239-AS_SAM_17_03QT</strain>
        <tissue evidence="1">Leaf</tissue>
    </source>
</reference>
<dbReference type="Proteomes" id="UP001140949">
    <property type="component" value="Unassembled WGS sequence"/>
</dbReference>
<comment type="caution">
    <text evidence="1">The sequence shown here is derived from an EMBL/GenBank/DDBJ whole genome shotgun (WGS) entry which is preliminary data.</text>
</comment>
<gene>
    <name evidence="1" type="ORF">M6B38_343265</name>
</gene>
<sequence>MAWPPPYPSGPLSPPPSHGKEFTSYAVFVLHTLENFGNLSTYNLLSLTTSSLLDSSSSFHGLPLCLATEILPNPKLTHELCNFSRRRSTENCISILFKFHFQCQYFFYIYINKKP</sequence>
<reference evidence="1" key="1">
    <citation type="journal article" date="2023" name="GigaByte">
        <title>Genome assembly of the bearded iris, Iris pallida Lam.</title>
        <authorList>
            <person name="Bruccoleri R.E."/>
            <person name="Oakeley E.J."/>
            <person name="Faust A.M.E."/>
            <person name="Altorfer M."/>
            <person name="Dessus-Babus S."/>
            <person name="Burckhardt D."/>
            <person name="Oertli M."/>
            <person name="Naumann U."/>
            <person name="Petersen F."/>
            <person name="Wong J."/>
        </authorList>
    </citation>
    <scope>NUCLEOTIDE SEQUENCE</scope>
    <source>
        <strain evidence="1">GSM-AAB239-AS_SAM_17_03QT</strain>
    </source>
</reference>
<evidence type="ECO:0000313" key="1">
    <source>
        <dbReference type="EMBL" id="KAJ6832592.1"/>
    </source>
</evidence>
<accession>A0AAX6GVK3</accession>
<evidence type="ECO:0000313" key="2">
    <source>
        <dbReference type="Proteomes" id="UP001140949"/>
    </source>
</evidence>